<evidence type="ECO:0000256" key="8">
    <source>
        <dbReference type="PIRSR" id="PIRSR602401-1"/>
    </source>
</evidence>
<sequence length="516" mass="58488">MGLQTVALAVIAVGLFLLRYLNQTDISKIKNLTEVPGIPIFGNLIQLGDEHAKRAAEWVKTYGEVFQVRLGNKRIVFANTFDSVKYFWITHQSALISRPTLHTFHTVVSSSQGFTIGTSPWDESCKRRRKAAATALNRPAVQSYMPIIDLESNVSIKELLNDSKDGTVDIDPNAYFQRFALNTSLTLNYGIRIDGSIDNELLKEICHVERIVSNFRSTSNNWQDYVPLLRLWPSRNAQAKEFRSRRDKYLSLLLDMLRERIKNGTDKPCITGNILKDPEAKLNEAEIRSICLTMVSAGLDTVPGNLIMGIAYLASDHGQEIQTRAYNEIMRVYPDGDAWEKCLVEEKVPYITALVKEILRFYTVIPICLPRVSIKDIPYKDAIIPAGTTFFMNAYAADYDDTHFKNPHLFEPERYLNTGDGTGTPHYAYGAGSRMCAGSHLANRELYTAFIRLISAFRMVSAKNPEDHPILDALECNATKTSLTLDPKLFKVGFRVRDRESVNRWIRESDERTKDL</sequence>
<dbReference type="GO" id="GO:0020037">
    <property type="term" value="F:heme binding"/>
    <property type="evidence" value="ECO:0007669"/>
    <property type="project" value="InterPro"/>
</dbReference>
<evidence type="ECO:0000256" key="6">
    <source>
        <dbReference type="ARBA" id="ARBA00023033"/>
    </source>
</evidence>
<comment type="similarity">
    <text evidence="1">Belongs to the cytochrome P450 family.</text>
</comment>
<dbReference type="PANTHER" id="PTHR46300">
    <property type="entry name" value="P450, PUTATIVE (EUROFUNG)-RELATED-RELATED"/>
    <property type="match status" value="1"/>
</dbReference>
<dbReference type="Gene3D" id="1.10.630.10">
    <property type="entry name" value="Cytochrome P450"/>
    <property type="match status" value="1"/>
</dbReference>
<dbReference type="KEGG" id="pbl:PAAG_08664"/>
<keyword evidence="6" id="KW-0503">Monooxygenase</keyword>
<dbReference type="GO" id="GO:0005506">
    <property type="term" value="F:iron ion binding"/>
    <property type="evidence" value="ECO:0007669"/>
    <property type="project" value="InterPro"/>
</dbReference>
<dbReference type="VEuPathDB" id="FungiDB:PAAG_08664"/>
<dbReference type="InterPro" id="IPR050364">
    <property type="entry name" value="Cytochrome_P450_fung"/>
</dbReference>
<dbReference type="AlphaFoldDB" id="C1HD23"/>
<dbReference type="InterPro" id="IPR002401">
    <property type="entry name" value="Cyt_P450_E_grp-I"/>
</dbReference>
<keyword evidence="2 8" id="KW-0349">Heme</keyword>
<dbReference type="GeneID" id="9092651"/>
<dbReference type="PANTHER" id="PTHR46300:SF9">
    <property type="entry name" value="P450, PUTATIVE-RELATED"/>
    <property type="match status" value="1"/>
</dbReference>
<evidence type="ECO:0000256" key="5">
    <source>
        <dbReference type="ARBA" id="ARBA00023004"/>
    </source>
</evidence>
<dbReference type="OrthoDB" id="1055148at2759"/>
<keyword evidence="10" id="KW-1185">Reference proteome</keyword>
<dbReference type="GO" id="GO:0004497">
    <property type="term" value="F:monooxygenase activity"/>
    <property type="evidence" value="ECO:0007669"/>
    <property type="project" value="UniProtKB-KW"/>
</dbReference>
<evidence type="ECO:0000256" key="3">
    <source>
        <dbReference type="ARBA" id="ARBA00022723"/>
    </source>
</evidence>
<name>C1HD23_PARBA</name>
<dbReference type="Proteomes" id="UP000002059">
    <property type="component" value="Partially assembled WGS sequence"/>
</dbReference>
<organism evidence="9 10">
    <name type="scientific">Paracoccidioides lutzii (strain ATCC MYA-826 / Pb01)</name>
    <name type="common">Paracoccidioides brasiliensis</name>
    <dbReference type="NCBI Taxonomy" id="502779"/>
    <lineage>
        <taxon>Eukaryota</taxon>
        <taxon>Fungi</taxon>
        <taxon>Dikarya</taxon>
        <taxon>Ascomycota</taxon>
        <taxon>Pezizomycotina</taxon>
        <taxon>Eurotiomycetes</taxon>
        <taxon>Eurotiomycetidae</taxon>
        <taxon>Onygenales</taxon>
        <taxon>Ajellomycetaceae</taxon>
        <taxon>Paracoccidioides</taxon>
    </lineage>
</organism>
<evidence type="ECO:0000256" key="2">
    <source>
        <dbReference type="ARBA" id="ARBA00022617"/>
    </source>
</evidence>
<feature type="binding site" description="axial binding residue" evidence="8">
    <location>
        <position position="436"/>
    </location>
    <ligand>
        <name>heme</name>
        <dbReference type="ChEBI" id="CHEBI:30413"/>
    </ligand>
    <ligandPart>
        <name>Fe</name>
        <dbReference type="ChEBI" id="CHEBI:18248"/>
    </ligandPart>
</feature>
<dbReference type="Pfam" id="PF00067">
    <property type="entry name" value="p450"/>
    <property type="match status" value="1"/>
</dbReference>
<dbReference type="EMBL" id="KN294033">
    <property type="protein sequence ID" value="EEH39395.2"/>
    <property type="molecule type" value="Genomic_DNA"/>
</dbReference>
<dbReference type="STRING" id="502779.C1HD23"/>
<dbReference type="PRINTS" id="PR00463">
    <property type="entry name" value="EP450I"/>
</dbReference>
<proteinExistence type="inferred from homology"/>
<accession>C1HD23</accession>
<dbReference type="InterPro" id="IPR036396">
    <property type="entry name" value="Cyt_P450_sf"/>
</dbReference>
<evidence type="ECO:0000313" key="9">
    <source>
        <dbReference type="EMBL" id="EEH39395.2"/>
    </source>
</evidence>
<evidence type="ECO:0000256" key="4">
    <source>
        <dbReference type="ARBA" id="ARBA00023002"/>
    </source>
</evidence>
<dbReference type="HOGENOM" id="CLU_001570_2_4_1"/>
<keyword evidence="3 8" id="KW-0479">Metal-binding</keyword>
<dbReference type="CDD" id="cd11066">
    <property type="entry name" value="CYP_PhacA-like"/>
    <property type="match status" value="1"/>
</dbReference>
<reference evidence="9 10" key="1">
    <citation type="journal article" date="2011" name="PLoS Genet.">
        <title>Comparative genomic analysis of human fungal pathogens causing paracoccidioidomycosis.</title>
        <authorList>
            <person name="Desjardins C.A."/>
            <person name="Champion M.D."/>
            <person name="Holder J.W."/>
            <person name="Muszewska A."/>
            <person name="Goldberg J."/>
            <person name="Bailao A.M."/>
            <person name="Brigido M.M."/>
            <person name="Ferreira M.E."/>
            <person name="Garcia A.M."/>
            <person name="Grynberg M."/>
            <person name="Gujja S."/>
            <person name="Heiman D.I."/>
            <person name="Henn M.R."/>
            <person name="Kodira C.D."/>
            <person name="Leon-Narvaez H."/>
            <person name="Longo L.V."/>
            <person name="Ma L.J."/>
            <person name="Malavazi I."/>
            <person name="Matsuo A.L."/>
            <person name="Morais F.V."/>
            <person name="Pereira M."/>
            <person name="Rodriguez-Brito S."/>
            <person name="Sakthikumar S."/>
            <person name="Salem-Izacc S.M."/>
            <person name="Sykes S.M."/>
            <person name="Teixeira M.M."/>
            <person name="Vallejo M.C."/>
            <person name="Walter M.E."/>
            <person name="Yandava C."/>
            <person name="Young S."/>
            <person name="Zeng Q."/>
            <person name="Zucker J."/>
            <person name="Felipe M.S."/>
            <person name="Goldman G.H."/>
            <person name="Haas B.J."/>
            <person name="McEwen J.G."/>
            <person name="Nino-Vega G."/>
            <person name="Puccia R."/>
            <person name="San-Blas G."/>
            <person name="Soares C.M."/>
            <person name="Birren B.W."/>
            <person name="Cuomo C.A."/>
        </authorList>
    </citation>
    <scope>NUCLEOTIDE SEQUENCE [LARGE SCALE GENOMIC DNA]</scope>
    <source>
        <strain evidence="10">ATCC MYA-826 / Pb01</strain>
    </source>
</reference>
<dbReference type="InterPro" id="IPR001128">
    <property type="entry name" value="Cyt_P450"/>
</dbReference>
<dbReference type="FunFam" id="1.10.630.10:FF:000072">
    <property type="entry name" value="3-hydroxyphenylacetate 6 hydroxylase"/>
    <property type="match status" value="1"/>
</dbReference>
<dbReference type="RefSeq" id="XP_015701377.1">
    <property type="nucleotide sequence ID" value="XM_015846580.1"/>
</dbReference>
<gene>
    <name evidence="9" type="ORF">PAAG_08664</name>
</gene>
<evidence type="ECO:0000313" key="10">
    <source>
        <dbReference type="Proteomes" id="UP000002059"/>
    </source>
</evidence>
<evidence type="ECO:0000256" key="7">
    <source>
        <dbReference type="ARBA" id="ARBA00060591"/>
    </source>
</evidence>
<dbReference type="eggNOG" id="KOG0156">
    <property type="taxonomic scope" value="Eukaryota"/>
</dbReference>
<keyword evidence="5 8" id="KW-0408">Iron</keyword>
<comment type="pathway">
    <text evidence="7">Aromatic compound metabolism; phenylacetate degradation.</text>
</comment>
<dbReference type="GO" id="GO:0016705">
    <property type="term" value="F:oxidoreductase activity, acting on paired donors, with incorporation or reduction of molecular oxygen"/>
    <property type="evidence" value="ECO:0007669"/>
    <property type="project" value="InterPro"/>
</dbReference>
<comment type="cofactor">
    <cofactor evidence="8">
        <name>heme</name>
        <dbReference type="ChEBI" id="CHEBI:30413"/>
    </cofactor>
</comment>
<evidence type="ECO:0000256" key="1">
    <source>
        <dbReference type="ARBA" id="ARBA00010617"/>
    </source>
</evidence>
<dbReference type="OMA" id="DPRAYWQ"/>
<keyword evidence="4" id="KW-0560">Oxidoreductase</keyword>
<dbReference type="SUPFAM" id="SSF48264">
    <property type="entry name" value="Cytochrome P450"/>
    <property type="match status" value="1"/>
</dbReference>
<protein>
    <submittedName>
        <fullName evidence="9">Phenylacetate 2-hydroxylase</fullName>
    </submittedName>
</protein>
<dbReference type="PRINTS" id="PR00385">
    <property type="entry name" value="P450"/>
</dbReference>